<comment type="caution">
    <text evidence="2">The sequence shown here is derived from an EMBL/GenBank/DDBJ whole genome shotgun (WGS) entry which is preliminary data.</text>
</comment>
<evidence type="ECO:0000313" key="2">
    <source>
        <dbReference type="EMBL" id="RXK39050.1"/>
    </source>
</evidence>
<dbReference type="EMBL" id="SDIL01000037">
    <property type="protein sequence ID" value="RXK39050.1"/>
    <property type="molecule type" value="Genomic_DNA"/>
</dbReference>
<evidence type="ECO:0000256" key="1">
    <source>
        <dbReference type="SAM" id="MobiDB-lite"/>
    </source>
</evidence>
<accession>A0A4Q1BMU2</accession>
<name>A0A4Q1BMU2_TREME</name>
<dbReference type="VEuPathDB" id="FungiDB:TREMEDRAFT_63317"/>
<protein>
    <submittedName>
        <fullName evidence="2">Uncharacterized protein</fullName>
    </submittedName>
</protein>
<feature type="region of interest" description="Disordered" evidence="1">
    <location>
        <begin position="1"/>
        <end position="21"/>
    </location>
</feature>
<proteinExistence type="predicted"/>
<gene>
    <name evidence="2" type="ORF">M231_03674</name>
</gene>
<dbReference type="Proteomes" id="UP000289152">
    <property type="component" value="Unassembled WGS sequence"/>
</dbReference>
<keyword evidence="3" id="KW-1185">Reference proteome</keyword>
<reference evidence="2 3" key="1">
    <citation type="submission" date="2016-06" db="EMBL/GenBank/DDBJ databases">
        <title>Evolution of pathogenesis and genome organization in the Tremellales.</title>
        <authorList>
            <person name="Cuomo C."/>
            <person name="Litvintseva A."/>
            <person name="Heitman J."/>
            <person name="Chen Y."/>
            <person name="Sun S."/>
            <person name="Springer D."/>
            <person name="Dromer F."/>
            <person name="Young S."/>
            <person name="Zeng Q."/>
            <person name="Chapman S."/>
            <person name="Gujja S."/>
            <person name="Saif S."/>
            <person name="Birren B."/>
        </authorList>
    </citation>
    <scope>NUCLEOTIDE SEQUENCE [LARGE SCALE GENOMIC DNA]</scope>
    <source>
        <strain evidence="2 3">ATCC 28783</strain>
    </source>
</reference>
<sequence length="365" mass="41237">MSDMVDHPDNSSPGVGPDTFQSWRDLSEQQKTEVLKSALETCHHMIVRGVDGKHRIVTDLIHTLPPLPEGLLSDQFLGEMRNESSQIGPNDWRDPDCAGEIIAVSYLKPLSLRALTDAAETAVTDIHKAVAFIMDKVLEFEKTRKTFYAPRTSKEENIITDACDLIHIIHAYHKVVFSTVNHLIEVYTNTYSAPPQDRTAETPGSLDLPQGNSTYWGYKTAWRLSWFKIHLQMLSTEMRVFDIMCSIEGSMDYLTDLKYAFQCRKPLKQATKAFQEIRQQQASTNQDYRTRMSSELSDTQVRSVAVEAAMSQFTELDWKAMTYGQLAEAVHFHQQSLDESLISHEEVPGKISGAETETTSTLPDA</sequence>
<evidence type="ECO:0000313" key="3">
    <source>
        <dbReference type="Proteomes" id="UP000289152"/>
    </source>
</evidence>
<dbReference type="InParanoid" id="A0A4Q1BMU2"/>
<dbReference type="AlphaFoldDB" id="A0A4Q1BMU2"/>
<organism evidence="2 3">
    <name type="scientific">Tremella mesenterica</name>
    <name type="common">Jelly fungus</name>
    <dbReference type="NCBI Taxonomy" id="5217"/>
    <lineage>
        <taxon>Eukaryota</taxon>
        <taxon>Fungi</taxon>
        <taxon>Dikarya</taxon>
        <taxon>Basidiomycota</taxon>
        <taxon>Agaricomycotina</taxon>
        <taxon>Tremellomycetes</taxon>
        <taxon>Tremellales</taxon>
        <taxon>Tremellaceae</taxon>
        <taxon>Tremella</taxon>
    </lineage>
</organism>